<organism evidence="3">
    <name type="scientific">Caenorhabditis brenneri</name>
    <name type="common">Nematode worm</name>
    <dbReference type="NCBI Taxonomy" id="135651"/>
    <lineage>
        <taxon>Eukaryota</taxon>
        <taxon>Metazoa</taxon>
        <taxon>Ecdysozoa</taxon>
        <taxon>Nematoda</taxon>
        <taxon>Chromadorea</taxon>
        <taxon>Rhabditida</taxon>
        <taxon>Rhabditina</taxon>
        <taxon>Rhabditomorpha</taxon>
        <taxon>Rhabditoidea</taxon>
        <taxon>Rhabditidae</taxon>
        <taxon>Peloderinae</taxon>
        <taxon>Caenorhabditis</taxon>
    </lineage>
</organism>
<dbReference type="HOGENOM" id="CLU_438911_0_0_1"/>
<proteinExistence type="predicted"/>
<feature type="compositionally biased region" description="Basic and acidic residues" evidence="1">
    <location>
        <begin position="458"/>
        <end position="469"/>
    </location>
</feature>
<dbReference type="PANTHER" id="PTHR21504">
    <property type="entry name" value="IG-LIKE DOMAIN-CONTAINING PROTEIN-RELATED-RELATED"/>
    <property type="match status" value="1"/>
</dbReference>
<feature type="region of interest" description="Disordered" evidence="1">
    <location>
        <begin position="493"/>
        <end position="545"/>
    </location>
</feature>
<reference evidence="3" key="1">
    <citation type="submission" date="2011-07" db="EMBL/GenBank/DDBJ databases">
        <authorList>
            <consortium name="Caenorhabditis brenneri Sequencing and Analysis Consortium"/>
            <person name="Wilson R.K."/>
        </authorList>
    </citation>
    <scope>NUCLEOTIDE SEQUENCE [LARGE SCALE GENOMIC DNA]</scope>
    <source>
        <strain evidence="3">PB2801</strain>
    </source>
</reference>
<feature type="region of interest" description="Disordered" evidence="1">
    <location>
        <begin position="558"/>
        <end position="619"/>
    </location>
</feature>
<sequence length="673" mass="76241">MPLLLHLRPAPTIPTISTDSLQTAPENLALSFCPCTKRIAVSVKRCNGEDYKYVFDEEPNEFNPLNCVNCQPQVMETDLYPLYSVYHESQFVTFVLNAITDLWEQYVYNPEAERFEQVNIPDLIIDFSRNTSTDVLFTVNSEKGQVVIRKSEYGFLWKEKFRKELQAFVPMMSDYVKTIPLEQKLQADSLERPRLKIEYDPHTNQKVIFVLKSRRLLSVFYYNSEIAKFVKLHSDSSLSERYLYPKYVAVSESINKNVIFAKNGMTGDIEQFIYCEKTLGFEQVQVSDIVYEPSLDSKSDIIMVIPGAEDTRTIVITRHAAFRDLIKFQINPKTLQYEEIMPVEVRFLSVKQQELVLENPYSDPEARKEQIQLGKSTARIVKETLREVTQLLENTIARASEDGKVPSTSSQAVQLPIEPTQKVTKELASPKTTMMLVDENLEAEALYSSPENSSEGGRTGDVDSSRSDASHPVAKQQLKTLSERFDEFYGSKNKLDSCKSEQSPSSTKNNVKSDENPENSSEGGQTGKVDANLPDTSSSADKKRQKVIESLDKMYYGSDDASDFCKSGPAVIYIPSPKKKTESNNVKSHESSENSSEGGQTGKVDSSLPDTSHTEIKRQKVRYGFDDALDFCLIPKERKEVKPETPKNPDSDFDSDTSEIDMAEFDDEIYDSE</sequence>
<dbReference type="PANTHER" id="PTHR21504:SF1">
    <property type="entry name" value="IG-LIKE DOMAIN-CONTAINING PROTEIN-RELATED"/>
    <property type="match status" value="1"/>
</dbReference>
<keyword evidence="3" id="KW-1185">Reference proteome</keyword>
<gene>
    <name evidence="2" type="ORF">CAEBREN_01285</name>
</gene>
<feature type="compositionally biased region" description="Basic and acidic residues" evidence="1">
    <location>
        <begin position="636"/>
        <end position="650"/>
    </location>
</feature>
<dbReference type="EMBL" id="GL379797">
    <property type="protein sequence ID" value="EGT32499.1"/>
    <property type="molecule type" value="Genomic_DNA"/>
</dbReference>
<evidence type="ECO:0000313" key="3">
    <source>
        <dbReference type="Proteomes" id="UP000008068"/>
    </source>
</evidence>
<dbReference type="OrthoDB" id="5910823at2759"/>
<feature type="region of interest" description="Disordered" evidence="1">
    <location>
        <begin position="636"/>
        <end position="673"/>
    </location>
</feature>
<name>G0MJN4_CAEBE</name>
<dbReference type="InterPro" id="IPR039908">
    <property type="entry name" value="Sepa-1"/>
</dbReference>
<accession>G0MJN4</accession>
<dbReference type="Proteomes" id="UP000008068">
    <property type="component" value="Unassembled WGS sequence"/>
</dbReference>
<dbReference type="InParanoid" id="G0MJN4"/>
<evidence type="ECO:0000256" key="1">
    <source>
        <dbReference type="SAM" id="MobiDB-lite"/>
    </source>
</evidence>
<feature type="compositionally biased region" description="Basic and acidic residues" evidence="1">
    <location>
        <begin position="579"/>
        <end position="592"/>
    </location>
</feature>
<evidence type="ECO:0000313" key="2">
    <source>
        <dbReference type="EMBL" id="EGT32499.1"/>
    </source>
</evidence>
<dbReference type="AlphaFoldDB" id="G0MJN4"/>
<feature type="compositionally biased region" description="Acidic residues" evidence="1">
    <location>
        <begin position="651"/>
        <end position="673"/>
    </location>
</feature>
<protein>
    <submittedName>
        <fullName evidence="2">Uncharacterized protein</fullName>
    </submittedName>
</protein>
<dbReference type="GO" id="GO:0006914">
    <property type="term" value="P:autophagy"/>
    <property type="evidence" value="ECO:0007669"/>
    <property type="project" value="InterPro"/>
</dbReference>
<feature type="compositionally biased region" description="Polar residues" evidence="1">
    <location>
        <begin position="500"/>
        <end position="510"/>
    </location>
</feature>
<feature type="region of interest" description="Disordered" evidence="1">
    <location>
        <begin position="446"/>
        <end position="473"/>
    </location>
</feature>
<dbReference type="eggNOG" id="ENOG502TJCD">
    <property type="taxonomic scope" value="Eukaryota"/>
</dbReference>